<accession>A0A2S8FQT4</accession>
<protein>
    <submittedName>
        <fullName evidence="1">Uncharacterized protein</fullName>
    </submittedName>
</protein>
<proteinExistence type="predicted"/>
<name>A0A2S8FQT4_9BACT</name>
<dbReference type="Proteomes" id="UP000238322">
    <property type="component" value="Unassembled WGS sequence"/>
</dbReference>
<dbReference type="AlphaFoldDB" id="A0A2S8FQT4"/>
<evidence type="ECO:0000313" key="2">
    <source>
        <dbReference type="Proteomes" id="UP000238322"/>
    </source>
</evidence>
<gene>
    <name evidence="1" type="ORF">C5Y83_13445</name>
</gene>
<organism evidence="1 2">
    <name type="scientific">Blastopirellula marina</name>
    <dbReference type="NCBI Taxonomy" id="124"/>
    <lineage>
        <taxon>Bacteria</taxon>
        <taxon>Pseudomonadati</taxon>
        <taxon>Planctomycetota</taxon>
        <taxon>Planctomycetia</taxon>
        <taxon>Pirellulales</taxon>
        <taxon>Pirellulaceae</taxon>
        <taxon>Blastopirellula</taxon>
    </lineage>
</organism>
<dbReference type="EMBL" id="PUHY01000010">
    <property type="protein sequence ID" value="PQO34517.1"/>
    <property type="molecule type" value="Genomic_DNA"/>
</dbReference>
<comment type="caution">
    <text evidence="1">The sequence shown here is derived from an EMBL/GenBank/DDBJ whole genome shotgun (WGS) entry which is preliminary data.</text>
</comment>
<reference evidence="1 2" key="1">
    <citation type="submission" date="2018-02" db="EMBL/GenBank/DDBJ databases">
        <title>Comparative genomes isolates from brazilian mangrove.</title>
        <authorList>
            <person name="Araujo J.E."/>
            <person name="Taketani R.G."/>
            <person name="Silva M.C.P."/>
            <person name="Loureco M.V."/>
            <person name="Andreote F.D."/>
        </authorList>
    </citation>
    <scope>NUCLEOTIDE SEQUENCE [LARGE SCALE GENOMIC DNA]</scope>
    <source>
        <strain evidence="1 2">Hex-1 MGV</strain>
    </source>
</reference>
<sequence length="77" mass="9044">MQPGEQSQDGEDSNDKLRDQKVLAISPEEQDALIKKAWGNLPPHLRKQISNTSMERFLPKYERLTQEYFRKLAEIEE</sequence>
<evidence type="ECO:0000313" key="1">
    <source>
        <dbReference type="EMBL" id="PQO34517.1"/>
    </source>
</evidence>